<evidence type="ECO:0000259" key="1">
    <source>
        <dbReference type="Pfam" id="PF17919"/>
    </source>
</evidence>
<sequence length="191" mass="21463">MIRSNVWFTILDLKSGYWQVKILQEDGEDGLFEGRQFILDIDAFDHGIGGVLSQIQNGKELVIAYFSKVLNKAKKNYRITGRELFTAVDSMKEPAFTFIYCLDTLLKTTGLTKMSKTGILEINIWPLEDSTGPYQGFFGGIKFIGRQKVKVLDAALIDSHGRSNRGYANESLDVRAMMRPITIGSVVRCLP</sequence>
<feature type="domain" description="Reverse transcriptase/retrotransposon-derived protein RNase H-like" evidence="1">
    <location>
        <begin position="35"/>
        <end position="92"/>
    </location>
</feature>
<dbReference type="Pfam" id="PF17919">
    <property type="entry name" value="RT_RNaseH_2"/>
    <property type="match status" value="1"/>
</dbReference>
<dbReference type="PANTHER" id="PTHR34072">
    <property type="entry name" value="ENZYMATIC POLYPROTEIN-RELATED"/>
    <property type="match status" value="1"/>
</dbReference>
<dbReference type="InterPro" id="IPR043502">
    <property type="entry name" value="DNA/RNA_pol_sf"/>
</dbReference>
<accession>A0A834JRQ8</accession>
<dbReference type="AlphaFoldDB" id="A0A834JRQ8"/>
<evidence type="ECO:0000313" key="3">
    <source>
        <dbReference type="Proteomes" id="UP000600918"/>
    </source>
</evidence>
<reference evidence="2" key="1">
    <citation type="journal article" date="2020" name="G3 (Bethesda)">
        <title>High-Quality Assemblies for Three Invasive Social Wasps from the &lt;i&gt;Vespula&lt;/i&gt; Genus.</title>
        <authorList>
            <person name="Harrop T.W.R."/>
            <person name="Guhlin J."/>
            <person name="McLaughlin G.M."/>
            <person name="Permina E."/>
            <person name="Stockwell P."/>
            <person name="Gilligan J."/>
            <person name="Le Lec M.F."/>
            <person name="Gruber M.A.M."/>
            <person name="Quinn O."/>
            <person name="Lovegrove M."/>
            <person name="Duncan E.J."/>
            <person name="Remnant E.J."/>
            <person name="Van Eeckhoven J."/>
            <person name="Graham B."/>
            <person name="Knapp R.A."/>
            <person name="Langford K.W."/>
            <person name="Kronenberg Z."/>
            <person name="Press M.O."/>
            <person name="Eacker S.M."/>
            <person name="Wilson-Rankin E.E."/>
            <person name="Purcell J."/>
            <person name="Lester P.J."/>
            <person name="Dearden P.K."/>
        </authorList>
    </citation>
    <scope>NUCLEOTIDE SEQUENCE</scope>
    <source>
        <strain evidence="2">Volc-1</strain>
    </source>
</reference>
<dbReference type="InterPro" id="IPR041577">
    <property type="entry name" value="RT_RNaseH_2"/>
</dbReference>
<organism evidence="2 3">
    <name type="scientific">Vespula pensylvanica</name>
    <name type="common">Western yellow jacket</name>
    <name type="synonym">Wasp</name>
    <dbReference type="NCBI Taxonomy" id="30213"/>
    <lineage>
        <taxon>Eukaryota</taxon>
        <taxon>Metazoa</taxon>
        <taxon>Ecdysozoa</taxon>
        <taxon>Arthropoda</taxon>
        <taxon>Hexapoda</taxon>
        <taxon>Insecta</taxon>
        <taxon>Pterygota</taxon>
        <taxon>Neoptera</taxon>
        <taxon>Endopterygota</taxon>
        <taxon>Hymenoptera</taxon>
        <taxon>Apocrita</taxon>
        <taxon>Aculeata</taxon>
        <taxon>Vespoidea</taxon>
        <taxon>Vespidae</taxon>
        <taxon>Vespinae</taxon>
        <taxon>Vespula</taxon>
    </lineage>
</organism>
<dbReference type="EMBL" id="JACSDY010000023">
    <property type="protein sequence ID" value="KAF7390331.1"/>
    <property type="molecule type" value="Genomic_DNA"/>
</dbReference>
<comment type="caution">
    <text evidence="2">The sequence shown here is derived from an EMBL/GenBank/DDBJ whole genome shotgun (WGS) entry which is preliminary data.</text>
</comment>
<dbReference type="Proteomes" id="UP000600918">
    <property type="component" value="Unassembled WGS sequence"/>
</dbReference>
<name>A0A834JRQ8_VESPE</name>
<proteinExistence type="predicted"/>
<dbReference type="PANTHER" id="PTHR34072:SF52">
    <property type="entry name" value="RIBONUCLEASE H"/>
    <property type="match status" value="1"/>
</dbReference>
<keyword evidence="3" id="KW-1185">Reference proteome</keyword>
<evidence type="ECO:0000313" key="2">
    <source>
        <dbReference type="EMBL" id="KAF7390331.1"/>
    </source>
</evidence>
<dbReference type="SUPFAM" id="SSF56672">
    <property type="entry name" value="DNA/RNA polymerases"/>
    <property type="match status" value="1"/>
</dbReference>
<dbReference type="GO" id="GO:0071897">
    <property type="term" value="P:DNA biosynthetic process"/>
    <property type="evidence" value="ECO:0007669"/>
    <property type="project" value="UniProtKB-ARBA"/>
</dbReference>
<protein>
    <recommendedName>
        <fullName evidence="1">Reverse transcriptase/retrotransposon-derived protein RNase H-like domain-containing protein</fullName>
    </recommendedName>
</protein>
<dbReference type="Gene3D" id="3.10.20.370">
    <property type="match status" value="1"/>
</dbReference>
<gene>
    <name evidence="2" type="ORF">H0235_017493</name>
</gene>